<evidence type="ECO:0000256" key="1">
    <source>
        <dbReference type="SAM" id="MobiDB-lite"/>
    </source>
</evidence>
<gene>
    <name evidence="3" type="ORF">HU830_02705</name>
</gene>
<protein>
    <submittedName>
        <fullName evidence="3">Uncharacterized protein</fullName>
    </submittedName>
</protein>
<organism evidence="3 4">
    <name type="scientific">Bombilactobacillus apium</name>
    <dbReference type="NCBI Taxonomy" id="2675299"/>
    <lineage>
        <taxon>Bacteria</taxon>
        <taxon>Bacillati</taxon>
        <taxon>Bacillota</taxon>
        <taxon>Bacilli</taxon>
        <taxon>Lactobacillales</taxon>
        <taxon>Lactobacillaceae</taxon>
        <taxon>Bombilactobacillus</taxon>
    </lineage>
</organism>
<sequence>MTHKYWSSRTRTPHSYNFFYQRRHDPRWRADFLRVRALRRRRLGLRLGGIVIVLILGGTGIWAYQKVAPKPTPARTVKSSTPAPAEKPKSKKTPAPAPDPTPQEKPAQEDSATTSAPKESRDRPSTQSTAVIESLVGMGFRITPTLYDNLSVNQAMDENKAPQNLVHDGVTVGYFQDQTTVLTRLPMANSVDQSPYQVTEQTIQVDQIHQVPYRFENGQVHFQTWTTKDEKGHVITWQCEPYSGAKTVLDNLPKKSAQ</sequence>
<keyword evidence="2" id="KW-0812">Transmembrane</keyword>
<keyword evidence="2" id="KW-1133">Transmembrane helix</keyword>
<accession>A0A850QWC1</accession>
<feature type="region of interest" description="Disordered" evidence="1">
    <location>
        <begin position="69"/>
        <end position="130"/>
    </location>
</feature>
<name>A0A850QWC1_9LACO</name>
<comment type="caution">
    <text evidence="3">The sequence shown here is derived from an EMBL/GenBank/DDBJ whole genome shotgun (WGS) entry which is preliminary data.</text>
</comment>
<dbReference type="EMBL" id="JABZEC010000002">
    <property type="protein sequence ID" value="NVY96094.1"/>
    <property type="molecule type" value="Genomic_DNA"/>
</dbReference>
<dbReference type="Proteomes" id="UP000563523">
    <property type="component" value="Unassembled WGS sequence"/>
</dbReference>
<feature type="transmembrane region" description="Helical" evidence="2">
    <location>
        <begin position="43"/>
        <end position="64"/>
    </location>
</feature>
<evidence type="ECO:0000313" key="3">
    <source>
        <dbReference type="EMBL" id="NVY96094.1"/>
    </source>
</evidence>
<dbReference type="AlphaFoldDB" id="A0A850QWC1"/>
<keyword evidence="4" id="KW-1185">Reference proteome</keyword>
<evidence type="ECO:0000256" key="2">
    <source>
        <dbReference type="SAM" id="Phobius"/>
    </source>
</evidence>
<keyword evidence="2" id="KW-0472">Membrane</keyword>
<proteinExistence type="predicted"/>
<dbReference type="RefSeq" id="WP_176942256.1">
    <property type="nucleotide sequence ID" value="NZ_JABZEC010000002.1"/>
</dbReference>
<evidence type="ECO:0000313" key="4">
    <source>
        <dbReference type="Proteomes" id="UP000563523"/>
    </source>
</evidence>
<reference evidence="3 4" key="1">
    <citation type="submission" date="2020-06" db="EMBL/GenBank/DDBJ databases">
        <authorList>
            <person name="Kang J."/>
        </authorList>
    </citation>
    <scope>NUCLEOTIDE SEQUENCE [LARGE SCALE GENOMIC DNA]</scope>
    <source>
        <strain evidence="3 4">DCY120</strain>
    </source>
</reference>